<accession>A0A8H4F635</accession>
<reference evidence="2 3" key="1">
    <citation type="submission" date="2019-09" db="EMBL/GenBank/DDBJ databases">
        <authorList>
            <consortium name="DOE Joint Genome Institute"/>
            <person name="Mondo S.J."/>
            <person name="Navarro-Mendoza M.I."/>
            <person name="Perez-Arques C."/>
            <person name="Panchal S."/>
            <person name="Nicolas F.E."/>
            <person name="Ganguly P."/>
            <person name="Pangilinan J."/>
            <person name="Grigoriev I."/>
            <person name="Heitman J."/>
            <person name="Sanya K."/>
            <person name="Garre V."/>
        </authorList>
    </citation>
    <scope>NUCLEOTIDE SEQUENCE [LARGE SCALE GENOMIC DNA]</scope>
    <source>
        <strain evidence="2 3">MU402</strain>
    </source>
</reference>
<dbReference type="Proteomes" id="UP000469890">
    <property type="component" value="Unassembled WGS sequence"/>
</dbReference>
<protein>
    <submittedName>
        <fullName evidence="2">Uncharacterized protein</fullName>
    </submittedName>
</protein>
<dbReference type="EMBL" id="JAAECE010000001">
    <property type="protein sequence ID" value="KAF1806165.1"/>
    <property type="molecule type" value="Genomic_DNA"/>
</dbReference>
<evidence type="ECO:0000256" key="1">
    <source>
        <dbReference type="SAM" id="MobiDB-lite"/>
    </source>
</evidence>
<evidence type="ECO:0000313" key="3">
    <source>
        <dbReference type="Proteomes" id="UP000469890"/>
    </source>
</evidence>
<feature type="compositionally biased region" description="Low complexity" evidence="1">
    <location>
        <begin position="65"/>
        <end position="81"/>
    </location>
</feature>
<dbReference type="SUPFAM" id="SSF50978">
    <property type="entry name" value="WD40 repeat-like"/>
    <property type="match status" value="1"/>
</dbReference>
<gene>
    <name evidence="2" type="ORF">FB192DRAFT_1441564</name>
</gene>
<feature type="region of interest" description="Disordered" evidence="1">
    <location>
        <begin position="65"/>
        <end position="97"/>
    </location>
</feature>
<feature type="region of interest" description="Disordered" evidence="1">
    <location>
        <begin position="116"/>
        <end position="163"/>
    </location>
</feature>
<evidence type="ECO:0000313" key="2">
    <source>
        <dbReference type="EMBL" id="KAF1806165.1"/>
    </source>
</evidence>
<proteinExistence type="predicted"/>
<organism evidence="2 3">
    <name type="scientific">Mucor circinelloides f. lusitanicus</name>
    <name type="common">Mucor racemosus var. lusitanicus</name>
    <dbReference type="NCBI Taxonomy" id="29924"/>
    <lineage>
        <taxon>Eukaryota</taxon>
        <taxon>Fungi</taxon>
        <taxon>Fungi incertae sedis</taxon>
        <taxon>Mucoromycota</taxon>
        <taxon>Mucoromycotina</taxon>
        <taxon>Mucoromycetes</taxon>
        <taxon>Mucorales</taxon>
        <taxon>Mucorineae</taxon>
        <taxon>Mucoraceae</taxon>
        <taxon>Mucor</taxon>
    </lineage>
</organism>
<dbReference type="AlphaFoldDB" id="A0A8H4F635"/>
<comment type="caution">
    <text evidence="2">The sequence shown here is derived from an EMBL/GenBank/DDBJ whole genome shotgun (WGS) entry which is preliminary data.</text>
</comment>
<dbReference type="InterPro" id="IPR036322">
    <property type="entry name" value="WD40_repeat_dom_sf"/>
</dbReference>
<sequence>MSQRSLFYFYYTIAASRTHSILTAVSEDKAAIAWKFNRTRYVKKLDGHKNVVEIIQIKPYCKLLRSSSDPPSASTSTTSTRSSRKRKSGEDDALDTRPLKKQYATLDLLGDLSDASPLSPPVASPSSFSYPPPSSPSSSEAPFVREDSCASDATVPVDDASPEGTVALEDETAGGERGPQRVHFGNSSFIELLEIHGIFNVHGHGSLQHSINVSLLTYLKYMAI</sequence>
<name>A0A8H4F635_MUCCL</name>
<feature type="compositionally biased region" description="Basic and acidic residues" evidence="1">
    <location>
        <begin position="88"/>
        <end position="97"/>
    </location>
</feature>